<evidence type="ECO:0000259" key="11">
    <source>
        <dbReference type="PROSITE" id="PS50104"/>
    </source>
</evidence>
<dbReference type="InterPro" id="IPR058192">
    <property type="entry name" value="WHD_ROQ1-like"/>
</dbReference>
<dbReference type="Pfam" id="PF06703">
    <property type="entry name" value="SPC25"/>
    <property type="match status" value="2"/>
</dbReference>
<dbReference type="InterPro" id="IPR002182">
    <property type="entry name" value="NB-ARC"/>
</dbReference>
<dbReference type="InterPro" id="IPR042197">
    <property type="entry name" value="Apaf_helical"/>
</dbReference>
<evidence type="ECO:0000256" key="8">
    <source>
        <dbReference type="ARBA" id="ARBA00022824"/>
    </source>
</evidence>
<dbReference type="SUPFAM" id="SSF52540">
    <property type="entry name" value="P-loop containing nucleoside triphosphate hydrolases"/>
    <property type="match status" value="1"/>
</dbReference>
<evidence type="ECO:0000256" key="6">
    <source>
        <dbReference type="ARBA" id="ARBA00022737"/>
    </source>
</evidence>
<evidence type="ECO:0000313" key="13">
    <source>
        <dbReference type="Proteomes" id="UP000824890"/>
    </source>
</evidence>
<evidence type="ECO:0000256" key="2">
    <source>
        <dbReference type="ARBA" id="ARBA00007324"/>
    </source>
</evidence>
<evidence type="ECO:0000256" key="4">
    <source>
        <dbReference type="ARBA" id="ARBA00022614"/>
    </source>
</evidence>
<evidence type="ECO:0000256" key="7">
    <source>
        <dbReference type="ARBA" id="ARBA00022821"/>
    </source>
</evidence>
<dbReference type="Proteomes" id="UP000824890">
    <property type="component" value="Unassembled WGS sequence"/>
</dbReference>
<dbReference type="Gene3D" id="3.80.10.10">
    <property type="entry name" value="Ribonuclease Inhibitor"/>
    <property type="match status" value="1"/>
</dbReference>
<comment type="subcellular location">
    <subcellularLocation>
        <location evidence="1">Endoplasmic reticulum membrane</location>
        <topology evidence="1">Multi-pass membrane protein</topology>
    </subcellularLocation>
</comment>
<keyword evidence="13" id="KW-1185">Reference proteome</keyword>
<dbReference type="PROSITE" id="PS50104">
    <property type="entry name" value="TIR"/>
    <property type="match status" value="1"/>
</dbReference>
<dbReference type="InterPro" id="IPR032675">
    <property type="entry name" value="LRR_dom_sf"/>
</dbReference>
<dbReference type="InterPro" id="IPR000157">
    <property type="entry name" value="TIR_dom"/>
</dbReference>
<accession>A0ABQ8D969</accession>
<reference evidence="12 13" key="1">
    <citation type="submission" date="2021-05" db="EMBL/GenBank/DDBJ databases">
        <title>Genome Assembly of Synthetic Allotetraploid Brassica napus Reveals Homoeologous Exchanges between Subgenomes.</title>
        <authorList>
            <person name="Davis J.T."/>
        </authorList>
    </citation>
    <scope>NUCLEOTIDE SEQUENCE [LARGE SCALE GENOMIC DNA]</scope>
    <source>
        <strain evidence="13">cv. Da-Ae</strain>
        <tissue evidence="12">Seedling</tissue>
    </source>
</reference>
<dbReference type="PANTHER" id="PTHR11017:SF402">
    <property type="entry name" value="TIR DOMAIN-CONTAINING PROTEIN"/>
    <property type="match status" value="1"/>
</dbReference>
<keyword evidence="5" id="KW-0812">Transmembrane</keyword>
<dbReference type="Gene3D" id="3.40.50.10140">
    <property type="entry name" value="Toll/interleukin-1 receptor homology (TIR) domain"/>
    <property type="match status" value="2"/>
</dbReference>
<dbReference type="SUPFAM" id="SSF52200">
    <property type="entry name" value="Toll/Interleukin receptor TIR domain"/>
    <property type="match status" value="1"/>
</dbReference>
<dbReference type="PRINTS" id="PR00364">
    <property type="entry name" value="DISEASERSIST"/>
</dbReference>
<gene>
    <name evidence="12" type="ORF">HID58_017286</name>
</gene>
<keyword evidence="9" id="KW-1133">Transmembrane helix</keyword>
<dbReference type="InterPro" id="IPR035897">
    <property type="entry name" value="Toll_tir_struct_dom_sf"/>
</dbReference>
<feature type="domain" description="TIR" evidence="11">
    <location>
        <begin position="580"/>
        <end position="717"/>
    </location>
</feature>
<keyword evidence="10" id="KW-0472">Membrane</keyword>
<dbReference type="Gene3D" id="1.10.8.430">
    <property type="entry name" value="Helical domain of apoptotic protease-activating factors"/>
    <property type="match status" value="1"/>
</dbReference>
<dbReference type="Gene3D" id="3.40.50.300">
    <property type="entry name" value="P-loop containing nucleotide triphosphate hydrolases"/>
    <property type="match status" value="1"/>
</dbReference>
<protein>
    <recommendedName>
        <fullName evidence="3">Signal peptidase complex subunit 2</fullName>
    </recommendedName>
</protein>
<dbReference type="Pfam" id="PF00931">
    <property type="entry name" value="NB-ARC"/>
    <property type="match status" value="1"/>
</dbReference>
<proteinExistence type="inferred from homology"/>
<evidence type="ECO:0000256" key="5">
    <source>
        <dbReference type="ARBA" id="ARBA00022692"/>
    </source>
</evidence>
<dbReference type="InterPro" id="IPR036390">
    <property type="entry name" value="WH_DNA-bd_sf"/>
</dbReference>
<dbReference type="PANTHER" id="PTHR11017">
    <property type="entry name" value="LEUCINE-RICH REPEAT-CONTAINING PROTEIN"/>
    <property type="match status" value="1"/>
</dbReference>
<dbReference type="SUPFAM" id="SSF46785">
    <property type="entry name" value="Winged helix' DNA-binding domain"/>
    <property type="match status" value="1"/>
</dbReference>
<keyword evidence="6" id="KW-0677">Repeat</keyword>
<dbReference type="Pfam" id="PF01582">
    <property type="entry name" value="TIR"/>
    <property type="match status" value="1"/>
</dbReference>
<dbReference type="InterPro" id="IPR011713">
    <property type="entry name" value="Leu-rich_rpt_3"/>
</dbReference>
<evidence type="ECO:0000256" key="1">
    <source>
        <dbReference type="ARBA" id="ARBA00004477"/>
    </source>
</evidence>
<name>A0ABQ8D969_BRANA</name>
<dbReference type="SUPFAM" id="SSF52058">
    <property type="entry name" value="L domain-like"/>
    <property type="match status" value="1"/>
</dbReference>
<keyword evidence="4" id="KW-0433">Leucine-rich repeat</keyword>
<comment type="similarity">
    <text evidence="2">Belongs to the SPCS2 family.</text>
</comment>
<sequence>MIETIVNDISNKLNPTKSSDFADFVGIEDHITKMTSLMNLESKEVITVGVWGPSGVGKTTIGRALFHQISCQFLPRHFIDKTMKNFTGAKSDDYNTHLFLQKQFLAEVLDQKDIKIDCLGAVEERLRHKRALFVFDDQVPLEALVRKTTEFGPRSRVVVISEDRQFLRACGIGLDRIYEVALPSEELAFHMFCRCAFGQDSPPDGFLELTIEAVKLTGNFPLCLNVLGSSLKGMMKEEWVDRLPELRICMAEQIDKKLRDSYDRLKEEDKAIFRHIACLFNHKPHDYVTRLLEDSKLDVDVGLVTLAERCLIQISEDNIIRMHDFLQEMGREIVRQPYIQAPGEREFLMDSKEICDVLCYGTGTKSVLGIFLKLSEINNTLYISEEAFSRMTNLRFLRIYGVSWEDKEIILQLGRDEDHMWHQLRLLEWWGCSMRRMPSNFRAGHLVELIMPDSNLKKLWDDDAIQKAENTPRSFDGHQSRGTVARRLLETVEYSFLYSGCSTLDSFPQIARNITHLVLDETKIKEVPCGIEEYTSGLNFISMADSDCLARTTWNDPSSAVATTTDNNQTLLDAFASRNWKTDVFVNVLGSDVQETSLNHLYEELDRKGINTFKEDEITTGQEEDHLTTRLVDGIRESRIATMVPVFYGVDLVRIRNQILDLGKTFKERYTVDNQQKWLQAFTELNQHQGYHIHTQDDWDSEAEMIEKLAVDISLVLSTMPMILDEETMKTLNLHYNDLKWKEKVLFNHFACFLNNETYENVMQLLEDSDLDFGGSLEILCRERVLRPFTCQPAYRQFLMDINSESCDLLIDQNDFSVFGMSFGVSEMEERLRIDERFRGLERMKFIRMYKDSLHGKEIRVHLSSDLVLLSESDLFAMEEKKPESTNKNVKKANLLEHNSIKHILDESVSDIVKSCGYKEDVRLSNMKLILGTVIIVVALVAQFYNKKFPENRDFLIGCIASYPFLLLWIDCLDRETTVMWLDLIVLRIRFIVCRLILYTKEKNAILFTYPPEGSFTSTGLVVSSKLPRFSDEYTLTIDSADPKSISAGKSVQLTKSVTQWFTKDGVLVEGLFWKDVEALIKDYAKEGEPKKKK</sequence>
<dbReference type="InterPro" id="IPR044974">
    <property type="entry name" value="Disease_R_plants"/>
</dbReference>
<dbReference type="InterPro" id="IPR027417">
    <property type="entry name" value="P-loop_NTPase"/>
</dbReference>
<comment type="caution">
    <text evidence="12">The sequence shown here is derived from an EMBL/GenBank/DDBJ whole genome shotgun (WGS) entry which is preliminary data.</text>
</comment>
<evidence type="ECO:0000256" key="3">
    <source>
        <dbReference type="ARBA" id="ARBA00017057"/>
    </source>
</evidence>
<keyword evidence="7" id="KW-0611">Plant defense</keyword>
<evidence type="ECO:0000256" key="10">
    <source>
        <dbReference type="ARBA" id="ARBA00023136"/>
    </source>
</evidence>
<dbReference type="InterPro" id="IPR009582">
    <property type="entry name" value="Spc2/SPCS2"/>
</dbReference>
<dbReference type="Pfam" id="PF07725">
    <property type="entry name" value="LRR_3"/>
    <property type="match status" value="1"/>
</dbReference>
<evidence type="ECO:0000313" key="12">
    <source>
        <dbReference type="EMBL" id="KAH0925030.1"/>
    </source>
</evidence>
<organism evidence="12 13">
    <name type="scientific">Brassica napus</name>
    <name type="common">Rape</name>
    <dbReference type="NCBI Taxonomy" id="3708"/>
    <lineage>
        <taxon>Eukaryota</taxon>
        <taxon>Viridiplantae</taxon>
        <taxon>Streptophyta</taxon>
        <taxon>Embryophyta</taxon>
        <taxon>Tracheophyta</taxon>
        <taxon>Spermatophyta</taxon>
        <taxon>Magnoliopsida</taxon>
        <taxon>eudicotyledons</taxon>
        <taxon>Gunneridae</taxon>
        <taxon>Pentapetalae</taxon>
        <taxon>rosids</taxon>
        <taxon>malvids</taxon>
        <taxon>Brassicales</taxon>
        <taxon>Brassicaceae</taxon>
        <taxon>Brassiceae</taxon>
        <taxon>Brassica</taxon>
    </lineage>
</organism>
<evidence type="ECO:0000256" key="9">
    <source>
        <dbReference type="ARBA" id="ARBA00022989"/>
    </source>
</evidence>
<dbReference type="Pfam" id="PF23282">
    <property type="entry name" value="WHD_ROQ1"/>
    <property type="match status" value="1"/>
</dbReference>
<dbReference type="EMBL" id="JAGKQM010000005">
    <property type="protein sequence ID" value="KAH0925030.1"/>
    <property type="molecule type" value="Genomic_DNA"/>
</dbReference>
<keyword evidence="8" id="KW-0256">Endoplasmic reticulum</keyword>